<keyword evidence="2" id="KW-1185">Reference proteome</keyword>
<gene>
    <name evidence="1" type="ORF">LTR37_003245</name>
</gene>
<reference evidence="1" key="1">
    <citation type="submission" date="2023-07" db="EMBL/GenBank/DDBJ databases">
        <title>Black Yeasts Isolated from many extreme environments.</title>
        <authorList>
            <person name="Coleine C."/>
            <person name="Stajich J.E."/>
            <person name="Selbmann L."/>
        </authorList>
    </citation>
    <scope>NUCLEOTIDE SEQUENCE</scope>
    <source>
        <strain evidence="1">CCFEE 5714</strain>
    </source>
</reference>
<accession>A0ACC3NR29</accession>
<dbReference type="EMBL" id="JAUTXU010000018">
    <property type="protein sequence ID" value="KAK3721369.1"/>
    <property type="molecule type" value="Genomic_DNA"/>
</dbReference>
<evidence type="ECO:0000313" key="2">
    <source>
        <dbReference type="Proteomes" id="UP001281147"/>
    </source>
</evidence>
<organism evidence="1 2">
    <name type="scientific">Vermiconidia calcicola</name>
    <dbReference type="NCBI Taxonomy" id="1690605"/>
    <lineage>
        <taxon>Eukaryota</taxon>
        <taxon>Fungi</taxon>
        <taxon>Dikarya</taxon>
        <taxon>Ascomycota</taxon>
        <taxon>Pezizomycotina</taxon>
        <taxon>Dothideomycetes</taxon>
        <taxon>Dothideomycetidae</taxon>
        <taxon>Mycosphaerellales</taxon>
        <taxon>Extremaceae</taxon>
        <taxon>Vermiconidia</taxon>
    </lineage>
</organism>
<sequence length="100" mass="11632">MSYLRAALGVLVIVEVGKFALLWRATELQAKEIAIQAKQIAINKVQNDSLLGLQNGALSATLLELQEQRHQEYLERQEELYEQRERHHRERRRRVEVAGL</sequence>
<evidence type="ECO:0000313" key="1">
    <source>
        <dbReference type="EMBL" id="KAK3721369.1"/>
    </source>
</evidence>
<proteinExistence type="predicted"/>
<comment type="caution">
    <text evidence="1">The sequence shown here is derived from an EMBL/GenBank/DDBJ whole genome shotgun (WGS) entry which is preliminary data.</text>
</comment>
<name>A0ACC3NR29_9PEZI</name>
<protein>
    <submittedName>
        <fullName evidence="1">Uncharacterized protein</fullName>
    </submittedName>
</protein>
<dbReference type="Proteomes" id="UP001281147">
    <property type="component" value="Unassembled WGS sequence"/>
</dbReference>